<accession>A0AAV7I9I3</accession>
<reference evidence="1 2" key="1">
    <citation type="journal article" date="2021" name="J. Hered.">
        <title>A chromosome-level genome assembly of the parasitoid wasp, Cotesia glomerata (Hymenoptera: Braconidae).</title>
        <authorList>
            <person name="Pinto B.J."/>
            <person name="Weis J.J."/>
            <person name="Gamble T."/>
            <person name="Ode P.J."/>
            <person name="Paul R."/>
            <person name="Zaspel J.M."/>
        </authorList>
    </citation>
    <scope>NUCLEOTIDE SEQUENCE [LARGE SCALE GENOMIC DNA]</scope>
    <source>
        <strain evidence="1">CgM1</strain>
    </source>
</reference>
<keyword evidence="2" id="KW-1185">Reference proteome</keyword>
<evidence type="ECO:0000313" key="2">
    <source>
        <dbReference type="Proteomes" id="UP000826195"/>
    </source>
</evidence>
<comment type="caution">
    <text evidence="1">The sequence shown here is derived from an EMBL/GenBank/DDBJ whole genome shotgun (WGS) entry which is preliminary data.</text>
</comment>
<proteinExistence type="predicted"/>
<dbReference type="AlphaFoldDB" id="A0AAV7I9I3"/>
<name>A0AAV7I9I3_COTGL</name>
<organism evidence="1 2">
    <name type="scientific">Cotesia glomerata</name>
    <name type="common">Lepidopteran parasitic wasp</name>
    <name type="synonym">Apanteles glomeratus</name>
    <dbReference type="NCBI Taxonomy" id="32391"/>
    <lineage>
        <taxon>Eukaryota</taxon>
        <taxon>Metazoa</taxon>
        <taxon>Ecdysozoa</taxon>
        <taxon>Arthropoda</taxon>
        <taxon>Hexapoda</taxon>
        <taxon>Insecta</taxon>
        <taxon>Pterygota</taxon>
        <taxon>Neoptera</taxon>
        <taxon>Endopterygota</taxon>
        <taxon>Hymenoptera</taxon>
        <taxon>Apocrita</taxon>
        <taxon>Ichneumonoidea</taxon>
        <taxon>Braconidae</taxon>
        <taxon>Microgastrinae</taxon>
        <taxon>Cotesia</taxon>
    </lineage>
</organism>
<gene>
    <name evidence="1" type="ORF">KQX54_018693</name>
</gene>
<protein>
    <submittedName>
        <fullName evidence="1">Uncharacterized protein</fullName>
    </submittedName>
</protein>
<sequence length="108" mass="12589">MTNNLKNLSLSSNRIYFHNIESFLQSDQKPIVQDSTCRYNPFLHLRLRFLNRRNCEVTPVFMRFCCSFRHPQLLCEPLTPSHPFLLTLLASEVAAAVILLVEDSHRRG</sequence>
<dbReference type="Proteomes" id="UP000826195">
    <property type="component" value="Unassembled WGS sequence"/>
</dbReference>
<dbReference type="EMBL" id="JAHXZJ010002237">
    <property type="protein sequence ID" value="KAH0547327.1"/>
    <property type="molecule type" value="Genomic_DNA"/>
</dbReference>
<evidence type="ECO:0000313" key="1">
    <source>
        <dbReference type="EMBL" id="KAH0547327.1"/>
    </source>
</evidence>